<dbReference type="EMBL" id="PIXR01003365">
    <property type="protein sequence ID" value="TBT96851.1"/>
    <property type="molecule type" value="Genomic_DNA"/>
</dbReference>
<organism evidence="1 2">
    <name type="scientific">Hamiltosporidium magnivora</name>
    <dbReference type="NCBI Taxonomy" id="148818"/>
    <lineage>
        <taxon>Eukaryota</taxon>
        <taxon>Fungi</taxon>
        <taxon>Fungi incertae sedis</taxon>
        <taxon>Microsporidia</taxon>
        <taxon>Dubosqiidae</taxon>
        <taxon>Hamiltosporidium</taxon>
    </lineage>
</organism>
<gene>
    <name evidence="1" type="ORF">CWI39_3365p0010</name>
</gene>
<sequence>MIKVVFLANHGCSDYLENDKEVLNSNCDSISLMRQFSSGKDIEIQLRRTGLISGYCTFYLYTRKFALG</sequence>
<protein>
    <submittedName>
        <fullName evidence="1">Uncharacterized protein</fullName>
    </submittedName>
</protein>
<name>A0A4V2JTM8_9MICR</name>
<dbReference type="AlphaFoldDB" id="A0A4V2JTM8"/>
<evidence type="ECO:0000313" key="1">
    <source>
        <dbReference type="EMBL" id="TBT96851.1"/>
    </source>
</evidence>
<proteinExistence type="predicted"/>
<reference evidence="1 2" key="1">
    <citation type="submission" date="2017-12" db="EMBL/GenBank/DDBJ databases">
        <authorList>
            <person name="Pombert J.-F."/>
            <person name="Haag K.L."/>
            <person name="Ebert D."/>
        </authorList>
    </citation>
    <scope>NUCLEOTIDE SEQUENCE [LARGE SCALE GENOMIC DNA]</scope>
    <source>
        <strain evidence="1">IL-BN-2</strain>
    </source>
</reference>
<evidence type="ECO:0000313" key="2">
    <source>
        <dbReference type="Proteomes" id="UP000293045"/>
    </source>
</evidence>
<dbReference type="Proteomes" id="UP000293045">
    <property type="component" value="Unassembled WGS sequence"/>
</dbReference>
<dbReference type="VEuPathDB" id="MicrosporidiaDB:CWI39_3365p0010"/>
<comment type="caution">
    <text evidence="1">The sequence shown here is derived from an EMBL/GenBank/DDBJ whole genome shotgun (WGS) entry which is preliminary data.</text>
</comment>
<accession>A0A4V2JTM8</accession>